<reference evidence="4 5" key="1">
    <citation type="submission" date="2016-10" db="EMBL/GenBank/DDBJ databases">
        <authorList>
            <person name="de Groot N.N."/>
        </authorList>
    </citation>
    <scope>NUCLEOTIDE SEQUENCE [LARGE SCALE GENOMIC DNA]</scope>
    <source>
        <strain evidence="4 5">CGMCC 1.10076</strain>
    </source>
</reference>
<dbReference type="OrthoDB" id="1422484at2"/>
<dbReference type="RefSeq" id="WP_091393077.1">
    <property type="nucleotide sequence ID" value="NZ_BKAI01000003.1"/>
</dbReference>
<evidence type="ECO:0000313" key="4">
    <source>
        <dbReference type="EMBL" id="SDJ65812.1"/>
    </source>
</evidence>
<dbReference type="Proteomes" id="UP000199580">
    <property type="component" value="Unassembled WGS sequence"/>
</dbReference>
<dbReference type="Gene3D" id="2.160.20.120">
    <property type="match status" value="1"/>
</dbReference>
<accession>A0A1G8VIC1</accession>
<keyword evidence="2" id="KW-0732">Signal</keyword>
<feature type="signal peptide" evidence="2">
    <location>
        <begin position="1"/>
        <end position="18"/>
    </location>
</feature>
<dbReference type="PROSITE" id="PS51257">
    <property type="entry name" value="PROKAR_LIPOPROTEIN"/>
    <property type="match status" value="1"/>
</dbReference>
<dbReference type="InterPro" id="IPR021255">
    <property type="entry name" value="DUF2807"/>
</dbReference>
<evidence type="ECO:0000313" key="5">
    <source>
        <dbReference type="Proteomes" id="UP000199580"/>
    </source>
</evidence>
<keyword evidence="5" id="KW-1185">Reference proteome</keyword>
<organism evidence="4 5">
    <name type="scientific">Flavobacterium noncentrifugens</name>
    <dbReference type="NCBI Taxonomy" id="1128970"/>
    <lineage>
        <taxon>Bacteria</taxon>
        <taxon>Pseudomonadati</taxon>
        <taxon>Bacteroidota</taxon>
        <taxon>Flavobacteriia</taxon>
        <taxon>Flavobacteriales</taxon>
        <taxon>Flavobacteriaceae</taxon>
        <taxon>Flavobacterium</taxon>
    </lineage>
</organism>
<protein>
    <submittedName>
        <fullName evidence="4">Putative auto-transporter adhesin, head GIN domain</fullName>
    </submittedName>
</protein>
<evidence type="ECO:0000256" key="2">
    <source>
        <dbReference type="SAM" id="SignalP"/>
    </source>
</evidence>
<dbReference type="EMBL" id="FNEZ01000002">
    <property type="protein sequence ID" value="SDJ65812.1"/>
    <property type="molecule type" value="Genomic_DNA"/>
</dbReference>
<dbReference type="Pfam" id="PF10988">
    <property type="entry name" value="DUF2807"/>
    <property type="match status" value="1"/>
</dbReference>
<feature type="compositionally biased region" description="Polar residues" evidence="1">
    <location>
        <begin position="236"/>
        <end position="248"/>
    </location>
</feature>
<feature type="region of interest" description="Disordered" evidence="1">
    <location>
        <begin position="223"/>
        <end position="248"/>
    </location>
</feature>
<feature type="chain" id="PRO_5011586257" evidence="2">
    <location>
        <begin position="19"/>
        <end position="248"/>
    </location>
</feature>
<evidence type="ECO:0000256" key="1">
    <source>
        <dbReference type="SAM" id="MobiDB-lite"/>
    </source>
</evidence>
<evidence type="ECO:0000259" key="3">
    <source>
        <dbReference type="Pfam" id="PF10988"/>
    </source>
</evidence>
<feature type="domain" description="Putative auto-transporter adhesin head GIN" evidence="3">
    <location>
        <begin position="51"/>
        <end position="231"/>
    </location>
</feature>
<dbReference type="STRING" id="1128970.SAMN04487935_1377"/>
<sequence length="248" mass="26086">MVKFILYITKFIITAAIALLFASCDNVNFGGGPSVKGDGNVVTENRNNNTEFTSIEASRALEVEIEQSNQNSITVVADKNLQNHITTQVENGVLKITTDVNIKDAESKKVIVKMPRIEALQASSAARIVVKNTIRANDLSLSSSSASAIEASFEGESLSAETSSAGNITISGKALKFEANSSSGSILNAEKLLANDITADASSGSGIDIHPLANLEARASSGGRITYHNKPKNNIVKKSSSGGSINEE</sequence>
<dbReference type="AlphaFoldDB" id="A0A1G8VIC1"/>
<proteinExistence type="predicted"/>
<name>A0A1G8VIC1_9FLAO</name>
<gene>
    <name evidence="4" type="ORF">SAMN04487935_1377</name>
</gene>